<dbReference type="InterPro" id="IPR003124">
    <property type="entry name" value="WH2_dom"/>
</dbReference>
<evidence type="ECO:0000256" key="3">
    <source>
        <dbReference type="SAM" id="Coils"/>
    </source>
</evidence>
<protein>
    <recommendedName>
        <fullName evidence="5">WH2 domain-containing protein</fullName>
    </recommendedName>
</protein>
<dbReference type="Pfam" id="PF11945">
    <property type="entry name" value="WASH_WAHD"/>
    <property type="match status" value="1"/>
</dbReference>
<dbReference type="GO" id="GO:0034314">
    <property type="term" value="P:Arp2/3 complex-mediated actin nucleation"/>
    <property type="evidence" value="ECO:0000318"/>
    <property type="project" value="GO_Central"/>
</dbReference>
<dbReference type="GO" id="GO:0043015">
    <property type="term" value="F:gamma-tubulin binding"/>
    <property type="evidence" value="ECO:0000318"/>
    <property type="project" value="GO_Central"/>
</dbReference>
<accession>B3RZ44</accession>
<keyword evidence="2" id="KW-0009">Actin-binding</keyword>
<dbReference type="PhylomeDB" id="B3RZ44"/>
<feature type="compositionally biased region" description="Pro residues" evidence="4">
    <location>
        <begin position="292"/>
        <end position="353"/>
    </location>
</feature>
<reference evidence="6 7" key="1">
    <citation type="journal article" date="2008" name="Nature">
        <title>The Trichoplax genome and the nature of placozoans.</title>
        <authorList>
            <person name="Srivastava M."/>
            <person name="Begovic E."/>
            <person name="Chapman J."/>
            <person name="Putnam N.H."/>
            <person name="Hellsten U."/>
            <person name="Kawashima T."/>
            <person name="Kuo A."/>
            <person name="Mitros T."/>
            <person name="Salamov A."/>
            <person name="Carpenter M.L."/>
            <person name="Signorovitch A.Y."/>
            <person name="Moreno M.A."/>
            <person name="Kamm K."/>
            <person name="Grimwood J."/>
            <person name="Schmutz J."/>
            <person name="Shapiro H."/>
            <person name="Grigoriev I.V."/>
            <person name="Buss L.W."/>
            <person name="Schierwater B."/>
            <person name="Dellaporta S.L."/>
            <person name="Rokhsar D.S."/>
        </authorList>
    </citation>
    <scope>NUCLEOTIDE SEQUENCE [LARGE SCALE GENOMIC DNA]</scope>
    <source>
        <strain evidence="6 7">Grell-BS-1999</strain>
    </source>
</reference>
<feature type="compositionally biased region" description="Basic residues" evidence="4">
    <location>
        <begin position="386"/>
        <end position="399"/>
    </location>
</feature>
<dbReference type="FunCoup" id="B3RZ44">
    <property type="interactions" value="190"/>
</dbReference>
<dbReference type="eggNOG" id="ENOG502QSX3">
    <property type="taxonomic scope" value="Eukaryota"/>
</dbReference>
<dbReference type="PROSITE" id="PS51082">
    <property type="entry name" value="WH2"/>
    <property type="match status" value="1"/>
</dbReference>
<evidence type="ECO:0000313" key="7">
    <source>
        <dbReference type="Proteomes" id="UP000009022"/>
    </source>
</evidence>
<name>B3RZ44_TRIAD</name>
<proteinExistence type="inferred from homology"/>
<keyword evidence="7" id="KW-1185">Reference proteome</keyword>
<dbReference type="RefSeq" id="XP_002113304.1">
    <property type="nucleotide sequence ID" value="XM_002113268.1"/>
</dbReference>
<dbReference type="KEGG" id="tad:TRIADDRAFT_26139"/>
<dbReference type="GO" id="GO:0042147">
    <property type="term" value="P:retrograde transport, endosome to Golgi"/>
    <property type="evidence" value="ECO:0000318"/>
    <property type="project" value="GO_Central"/>
</dbReference>
<dbReference type="InterPro" id="IPR021854">
    <property type="entry name" value="WASH1_WAHD"/>
</dbReference>
<dbReference type="GO" id="GO:0005769">
    <property type="term" value="C:early endosome"/>
    <property type="evidence" value="ECO:0000318"/>
    <property type="project" value="GO_Central"/>
</dbReference>
<dbReference type="PANTHER" id="PTHR23331">
    <property type="entry name" value="CXYORF1"/>
    <property type="match status" value="1"/>
</dbReference>
<dbReference type="PANTHER" id="PTHR23331:SF1">
    <property type="entry name" value="WASH COMPLEX SUBUNIT 1"/>
    <property type="match status" value="1"/>
</dbReference>
<evidence type="ECO:0000256" key="2">
    <source>
        <dbReference type="ARBA" id="ARBA00023203"/>
    </source>
</evidence>
<dbReference type="OMA" id="SMDSPYE"/>
<dbReference type="GO" id="GO:0003779">
    <property type="term" value="F:actin binding"/>
    <property type="evidence" value="ECO:0007669"/>
    <property type="project" value="UniProtKB-KW"/>
</dbReference>
<dbReference type="GO" id="GO:0043014">
    <property type="term" value="F:alpha-tubulin binding"/>
    <property type="evidence" value="ECO:0000318"/>
    <property type="project" value="GO_Central"/>
</dbReference>
<feature type="compositionally biased region" description="Low complexity" evidence="4">
    <location>
        <begin position="282"/>
        <end position="291"/>
    </location>
</feature>
<keyword evidence="3" id="KW-0175">Coiled coil</keyword>
<comment type="similarity">
    <text evidence="1">Belongs to the WASH1 family.</text>
</comment>
<evidence type="ECO:0000256" key="4">
    <source>
        <dbReference type="SAM" id="MobiDB-lite"/>
    </source>
</evidence>
<dbReference type="GO" id="GO:0032456">
    <property type="term" value="P:endocytic recycling"/>
    <property type="evidence" value="ECO:0000318"/>
    <property type="project" value="GO_Central"/>
</dbReference>
<dbReference type="GO" id="GO:0055037">
    <property type="term" value="C:recycling endosome"/>
    <property type="evidence" value="ECO:0000318"/>
    <property type="project" value="GO_Central"/>
</dbReference>
<evidence type="ECO:0000256" key="1">
    <source>
        <dbReference type="ARBA" id="ARBA00005602"/>
    </source>
</evidence>
<dbReference type="AlphaFoldDB" id="B3RZ44"/>
<dbReference type="InParanoid" id="B3RZ44"/>
<feature type="region of interest" description="Disordered" evidence="4">
    <location>
        <begin position="269"/>
        <end position="487"/>
    </location>
</feature>
<dbReference type="STRING" id="10228.B3RZ44"/>
<dbReference type="GO" id="GO:0071203">
    <property type="term" value="C:WASH complex"/>
    <property type="evidence" value="ECO:0000318"/>
    <property type="project" value="GO_Central"/>
</dbReference>
<sequence>MPIQKFAVPIITTDLRREESLRQTADVLQHVEKVCNDTFDHVVQRVEDVKKKLEAIENRTKVAKAKIDKIRTSTKATTILSANKYPVADIMTNYESLFASIDSELGELKRSHYRITNDIMPFNEKLIDESPKIELPNARHRINMVEDQLDEGLGGLPTDLTSVSSLLLFNSQENPYKKYITLDPLAGAVTKTRSTIEQEANALGDAPVTISQRQGMERKPMESYFYVPNLGDVPEFDVPSFLPNLSGVADDVTFDVDNEISIAPSAGFVFPDLPTVETTPVPTANGGTEAAAPPPPPSGGAPPPPPPPPPPAAPGQGGPAPPPPPPAPENVPPPPPPPPAPENAPAPPPPPPADDGSKGGTTIPAVDSGRSSLMDAIRSAGGSGKAKLKSVKERKKERKAKQEEEESKPLVGGGDLMGDLKAKLLSRRKGISGKKDSPAPSEVRSGGDSEKIATGGGSAMDRIASMLPSPPSEGGDSNKDDDDDDWE</sequence>
<feature type="domain" description="WH2" evidence="5">
    <location>
        <begin position="369"/>
        <end position="391"/>
    </location>
</feature>
<evidence type="ECO:0000313" key="6">
    <source>
        <dbReference type="EMBL" id="EDV23778.1"/>
    </source>
</evidence>
<gene>
    <name evidence="6" type="ORF">TRIADDRAFT_26139</name>
</gene>
<evidence type="ECO:0000259" key="5">
    <source>
        <dbReference type="PROSITE" id="PS51082"/>
    </source>
</evidence>
<dbReference type="Proteomes" id="UP000009022">
    <property type="component" value="Unassembled WGS sequence"/>
</dbReference>
<dbReference type="EMBL" id="DS985246">
    <property type="protein sequence ID" value="EDV23778.1"/>
    <property type="molecule type" value="Genomic_DNA"/>
</dbReference>
<dbReference type="HOGENOM" id="CLU_029156_1_0_1"/>
<dbReference type="InterPro" id="IPR028290">
    <property type="entry name" value="WASH1"/>
</dbReference>
<organism evidence="6 7">
    <name type="scientific">Trichoplax adhaerens</name>
    <name type="common">Trichoplax reptans</name>
    <dbReference type="NCBI Taxonomy" id="10228"/>
    <lineage>
        <taxon>Eukaryota</taxon>
        <taxon>Metazoa</taxon>
        <taxon>Placozoa</taxon>
        <taxon>Uniplacotomia</taxon>
        <taxon>Trichoplacea</taxon>
        <taxon>Trichoplacidae</taxon>
        <taxon>Trichoplax</taxon>
    </lineage>
</organism>
<dbReference type="OrthoDB" id="307871at2759"/>
<dbReference type="CTD" id="6754517"/>
<dbReference type="GO" id="GO:0006887">
    <property type="term" value="P:exocytosis"/>
    <property type="evidence" value="ECO:0000318"/>
    <property type="project" value="GO_Central"/>
</dbReference>
<dbReference type="GeneID" id="6754517"/>
<feature type="coiled-coil region" evidence="3">
    <location>
        <begin position="39"/>
        <end position="66"/>
    </location>
</feature>
<dbReference type="GO" id="GO:0005829">
    <property type="term" value="C:cytosol"/>
    <property type="evidence" value="ECO:0007669"/>
    <property type="project" value="GOC"/>
</dbReference>